<keyword evidence="3 6" id="KW-0812">Transmembrane</keyword>
<feature type="transmembrane region" description="Helical" evidence="6">
    <location>
        <begin position="199"/>
        <end position="219"/>
    </location>
</feature>
<keyword evidence="9" id="KW-1185">Reference proteome</keyword>
<dbReference type="GO" id="GO:0005886">
    <property type="term" value="C:plasma membrane"/>
    <property type="evidence" value="ECO:0007669"/>
    <property type="project" value="UniProtKB-SubCell"/>
</dbReference>
<feature type="transmembrane region" description="Helical" evidence="6">
    <location>
        <begin position="7"/>
        <end position="36"/>
    </location>
</feature>
<keyword evidence="4 6" id="KW-1133">Transmembrane helix</keyword>
<keyword evidence="6" id="KW-1003">Cell membrane</keyword>
<feature type="transmembrane region" description="Helical" evidence="6">
    <location>
        <begin position="71"/>
        <end position="90"/>
    </location>
</feature>
<sequence length="249" mass="24944">MLIGVAAFGLFVGAVLGLVGAGGAIIAVPALVYVIGVPVTEAMSTSLVMAASSSVAAVLPRLRHGIKWRIAATVGAVGIPAAFLGTAVNAALPQHVVLLAFAALMIAAGVQMLRPRPTASGELLARGRWVWRGLLVGVGVGFLTGLLGVGGGFIIVPALVLLLNLPIGAAIGTSLVITIVNSIGGVAAHAGSGFVDWPLTIAFAVPAFAASLIAARFAARISGKALQRVFAALVLAIAVLTVVRTVLTW</sequence>
<evidence type="ECO:0000256" key="5">
    <source>
        <dbReference type="ARBA" id="ARBA00023136"/>
    </source>
</evidence>
<gene>
    <name evidence="7" type="ORF">FHW23_003387</name>
    <name evidence="8" type="ORF">HP507_06580</name>
</gene>
<accession>A0AAW3TAN6</accession>
<evidence type="ECO:0000313" key="7">
    <source>
        <dbReference type="EMBL" id="MBA8992099.1"/>
    </source>
</evidence>
<evidence type="ECO:0000256" key="2">
    <source>
        <dbReference type="ARBA" id="ARBA00009142"/>
    </source>
</evidence>
<feature type="transmembrane region" description="Helical" evidence="6">
    <location>
        <begin position="96"/>
        <end position="113"/>
    </location>
</feature>
<dbReference type="Pfam" id="PF01925">
    <property type="entry name" value="TauE"/>
    <property type="match status" value="1"/>
</dbReference>
<comment type="subcellular location">
    <subcellularLocation>
        <location evidence="6">Cell membrane</location>
        <topology evidence="6">Multi-pass membrane protein</topology>
    </subcellularLocation>
    <subcellularLocation>
        <location evidence="1">Membrane</location>
        <topology evidence="1">Multi-pass membrane protein</topology>
    </subcellularLocation>
</comment>
<dbReference type="Proteomes" id="UP000573001">
    <property type="component" value="Unassembled WGS sequence"/>
</dbReference>
<evidence type="ECO:0000256" key="3">
    <source>
        <dbReference type="ARBA" id="ARBA00022692"/>
    </source>
</evidence>
<evidence type="ECO:0000256" key="4">
    <source>
        <dbReference type="ARBA" id="ARBA00022989"/>
    </source>
</evidence>
<dbReference type="AlphaFoldDB" id="A0AAW3TAN6"/>
<organism evidence="7 10">
    <name type="scientific">Curtobacterium pusillum</name>
    <dbReference type="NCBI Taxonomy" id="69373"/>
    <lineage>
        <taxon>Bacteria</taxon>
        <taxon>Bacillati</taxon>
        <taxon>Actinomycetota</taxon>
        <taxon>Actinomycetes</taxon>
        <taxon>Micrococcales</taxon>
        <taxon>Microbacteriaceae</taxon>
        <taxon>Curtobacterium</taxon>
    </lineage>
</organism>
<evidence type="ECO:0000313" key="8">
    <source>
        <dbReference type="EMBL" id="NUU13494.1"/>
    </source>
</evidence>
<evidence type="ECO:0000313" key="10">
    <source>
        <dbReference type="Proteomes" id="UP000590225"/>
    </source>
</evidence>
<dbReference type="PANTHER" id="PTHR43701">
    <property type="entry name" value="MEMBRANE TRANSPORTER PROTEIN MJ0441-RELATED"/>
    <property type="match status" value="1"/>
</dbReference>
<reference evidence="7 10" key="2">
    <citation type="submission" date="2020-07" db="EMBL/GenBank/DDBJ databases">
        <title>Above-ground endophytic microbial communities from plants in different locations in the United States.</title>
        <authorList>
            <person name="Frank C."/>
        </authorList>
    </citation>
    <scope>NUCLEOTIDE SEQUENCE [LARGE SCALE GENOMIC DNA]</scope>
    <source>
        <strain evidence="7 10">WPL5_2</strain>
    </source>
</reference>
<dbReference type="InterPro" id="IPR002781">
    <property type="entry name" value="TM_pro_TauE-like"/>
</dbReference>
<dbReference type="InterPro" id="IPR051598">
    <property type="entry name" value="TSUP/Inactive_protease-like"/>
</dbReference>
<evidence type="ECO:0000256" key="6">
    <source>
        <dbReference type="RuleBase" id="RU363041"/>
    </source>
</evidence>
<proteinExistence type="inferred from homology"/>
<reference evidence="8 9" key="1">
    <citation type="submission" date="2020-05" db="EMBL/GenBank/DDBJ databases">
        <title>Genome Sequencing of Type Strains.</title>
        <authorList>
            <person name="Lemaire J.F."/>
            <person name="Inderbitzin P."/>
            <person name="Gregorio O.A."/>
            <person name="Collins S.B."/>
            <person name="Wespe N."/>
            <person name="Knight-Connoni V."/>
        </authorList>
    </citation>
    <scope>NUCLEOTIDE SEQUENCE [LARGE SCALE GENOMIC DNA]</scope>
    <source>
        <strain evidence="8 9">ATCC 19096</strain>
    </source>
</reference>
<dbReference type="Proteomes" id="UP000590225">
    <property type="component" value="Unassembled WGS sequence"/>
</dbReference>
<dbReference type="EMBL" id="JABMCE010000067">
    <property type="protein sequence ID" value="NUU13494.1"/>
    <property type="molecule type" value="Genomic_DNA"/>
</dbReference>
<dbReference type="RefSeq" id="WP_111057356.1">
    <property type="nucleotide sequence ID" value="NZ_BAAAWQ010000001.1"/>
</dbReference>
<comment type="caution">
    <text evidence="7">The sequence shown here is derived from an EMBL/GenBank/DDBJ whole genome shotgun (WGS) entry which is preliminary data.</text>
</comment>
<evidence type="ECO:0000256" key="1">
    <source>
        <dbReference type="ARBA" id="ARBA00004141"/>
    </source>
</evidence>
<protein>
    <recommendedName>
        <fullName evidence="6">Probable membrane transporter protein</fullName>
    </recommendedName>
</protein>
<feature type="transmembrane region" description="Helical" evidence="6">
    <location>
        <begin position="134"/>
        <end position="161"/>
    </location>
</feature>
<feature type="transmembrane region" description="Helical" evidence="6">
    <location>
        <begin position="167"/>
        <end position="187"/>
    </location>
</feature>
<feature type="transmembrane region" description="Helical" evidence="6">
    <location>
        <begin position="225"/>
        <end position="247"/>
    </location>
</feature>
<name>A0AAW3TAN6_9MICO</name>
<comment type="similarity">
    <text evidence="2 6">Belongs to the 4-toluene sulfonate uptake permease (TSUP) (TC 2.A.102) family.</text>
</comment>
<evidence type="ECO:0000313" key="9">
    <source>
        <dbReference type="Proteomes" id="UP000573001"/>
    </source>
</evidence>
<keyword evidence="5 6" id="KW-0472">Membrane</keyword>
<dbReference type="EMBL" id="JACGXP010000007">
    <property type="protein sequence ID" value="MBA8992099.1"/>
    <property type="molecule type" value="Genomic_DNA"/>
</dbReference>
<dbReference type="PANTHER" id="PTHR43701:SF2">
    <property type="entry name" value="MEMBRANE TRANSPORTER PROTEIN YJNA-RELATED"/>
    <property type="match status" value="1"/>
</dbReference>